<dbReference type="Pfam" id="PF18802">
    <property type="entry name" value="CxC1"/>
    <property type="match status" value="1"/>
</dbReference>
<feature type="compositionally biased region" description="Polar residues" evidence="1">
    <location>
        <begin position="81"/>
        <end position="91"/>
    </location>
</feature>
<feature type="compositionally biased region" description="Basic and acidic residues" evidence="1">
    <location>
        <begin position="70"/>
        <end position="79"/>
    </location>
</feature>
<gene>
    <name evidence="3" type="ORF">PGT21_013242</name>
</gene>
<dbReference type="InterPro" id="IPR040521">
    <property type="entry name" value="KDZ"/>
</dbReference>
<feature type="region of interest" description="Disordered" evidence="1">
    <location>
        <begin position="1"/>
        <end position="22"/>
    </location>
</feature>
<evidence type="ECO:0000256" key="1">
    <source>
        <dbReference type="SAM" id="MobiDB-lite"/>
    </source>
</evidence>
<dbReference type="PANTHER" id="PTHR33096:SF1">
    <property type="entry name" value="CXC1-LIKE CYSTEINE CLUSTER ASSOCIATED WITH KDZ TRANSPOSASES DOMAIN-CONTAINING PROTEIN"/>
    <property type="match status" value="1"/>
</dbReference>
<keyword evidence="4" id="KW-1185">Reference proteome</keyword>
<feature type="region of interest" description="Disordered" evidence="1">
    <location>
        <begin position="65"/>
        <end position="96"/>
    </location>
</feature>
<dbReference type="Pfam" id="PF18758">
    <property type="entry name" value="KDZ"/>
    <property type="match status" value="1"/>
</dbReference>
<dbReference type="EMBL" id="VSWC01000131">
    <property type="protein sequence ID" value="KAA1080581.1"/>
    <property type="molecule type" value="Genomic_DNA"/>
</dbReference>
<proteinExistence type="predicted"/>
<sequence>MPLFEGDGRKRRKRIRKPKTKAGVSFSQAVQLEHQHILQTTLPQIRYAADTVSVAALLQTPLAQPANDIHPTDHPHEDSSAQENNNQTFDPTGQDDFDFGADHIGNNGLDPFESAHQQDWLPSDHQDNDHLTNSCVQQLHRYFQSEHYKQKKILEEKNWEEAYQEMLSSFQQSRPVVLVDIYSRTQTEVSFCKCQSDQVRLIRMGYIGGSPKFPRTTFSIRLLRFHHIIWKHCAVSITPFSKALDEFLNSNNPLILVSPPTLRSESCYTTRQWRQTISAEIDAYREMIRQGQIISEELLQMGPMDKLANICPKCYGPPAQGKTLDEPDYIVCMDGNFQHRRHLAASQELHQSRKPTTLFISPAEVQEMELSMVTSRNTLAADETLDRCTEQHTAANDTRGAATWKACDDTGIFGLNTGWGMSDGEGMERIWAYLSPLISSLRYSTKTHRLVALDLRSSHHNDTGKTNSVRLLLDRGKQVEEAMKTALEKLKEIEEDFGHSTVYLADQWIRQRECQLSVMETESERDMMKQVEELVELEDQLWDTQ</sequence>
<name>A0A5B0MU84_PUCGR</name>
<accession>A0A5B0MU84</accession>
<dbReference type="PANTHER" id="PTHR33096">
    <property type="entry name" value="CXC2 DOMAIN-CONTAINING PROTEIN"/>
    <property type="match status" value="1"/>
</dbReference>
<evidence type="ECO:0000313" key="4">
    <source>
        <dbReference type="Proteomes" id="UP000324748"/>
    </source>
</evidence>
<reference evidence="3 4" key="1">
    <citation type="submission" date="2019-05" db="EMBL/GenBank/DDBJ databases">
        <title>Emergence of the Ug99 lineage of the wheat stem rust pathogen through somatic hybridization.</title>
        <authorList>
            <person name="Li F."/>
            <person name="Upadhyaya N.M."/>
            <person name="Sperschneider J."/>
            <person name="Matny O."/>
            <person name="Nguyen-Phuc H."/>
            <person name="Mago R."/>
            <person name="Raley C."/>
            <person name="Miller M.E."/>
            <person name="Silverstein K.A.T."/>
            <person name="Henningsen E."/>
            <person name="Hirsch C.D."/>
            <person name="Visser B."/>
            <person name="Pretorius Z.A."/>
            <person name="Steffenson B.J."/>
            <person name="Schwessinger B."/>
            <person name="Dodds P.N."/>
            <person name="Figueroa M."/>
        </authorList>
    </citation>
    <scope>NUCLEOTIDE SEQUENCE [LARGE SCALE GENOMIC DNA]</scope>
    <source>
        <strain evidence="3">21-0</strain>
    </source>
</reference>
<evidence type="ECO:0000313" key="3">
    <source>
        <dbReference type="EMBL" id="KAA1080581.1"/>
    </source>
</evidence>
<organism evidence="3 4">
    <name type="scientific">Puccinia graminis f. sp. tritici</name>
    <dbReference type="NCBI Taxonomy" id="56615"/>
    <lineage>
        <taxon>Eukaryota</taxon>
        <taxon>Fungi</taxon>
        <taxon>Dikarya</taxon>
        <taxon>Basidiomycota</taxon>
        <taxon>Pucciniomycotina</taxon>
        <taxon>Pucciniomycetes</taxon>
        <taxon>Pucciniales</taxon>
        <taxon>Pucciniaceae</taxon>
        <taxon>Puccinia</taxon>
    </lineage>
</organism>
<protein>
    <recommendedName>
        <fullName evidence="2">CxC1-like cysteine cluster associated with KDZ transposases domain-containing protein</fullName>
    </recommendedName>
</protein>
<feature type="compositionally biased region" description="Basic residues" evidence="1">
    <location>
        <begin position="9"/>
        <end position="20"/>
    </location>
</feature>
<dbReference type="AlphaFoldDB" id="A0A5B0MU84"/>
<dbReference type="OrthoDB" id="10063408at2759"/>
<dbReference type="InterPro" id="IPR041320">
    <property type="entry name" value="CxC1"/>
</dbReference>
<feature type="domain" description="CxC1-like cysteine cluster associated with KDZ transposases" evidence="2">
    <location>
        <begin position="169"/>
        <end position="250"/>
    </location>
</feature>
<dbReference type="Proteomes" id="UP000324748">
    <property type="component" value="Unassembled WGS sequence"/>
</dbReference>
<comment type="caution">
    <text evidence="3">The sequence shown here is derived from an EMBL/GenBank/DDBJ whole genome shotgun (WGS) entry which is preliminary data.</text>
</comment>
<evidence type="ECO:0000259" key="2">
    <source>
        <dbReference type="Pfam" id="PF18802"/>
    </source>
</evidence>